<reference evidence="1 2" key="1">
    <citation type="journal article" date="2023" name="Plants (Basel)">
        <title>Bridging the Gap: Combining Genomics and Transcriptomics Approaches to Understand Stylosanthes scabra, an Orphan Legume from the Brazilian Caatinga.</title>
        <authorList>
            <person name="Ferreira-Neto J.R.C."/>
            <person name="da Silva M.D."/>
            <person name="Binneck E."/>
            <person name="de Melo N.F."/>
            <person name="da Silva R.H."/>
            <person name="de Melo A.L.T.M."/>
            <person name="Pandolfi V."/>
            <person name="Bustamante F.O."/>
            <person name="Brasileiro-Vidal A.C."/>
            <person name="Benko-Iseppon A.M."/>
        </authorList>
    </citation>
    <scope>NUCLEOTIDE SEQUENCE [LARGE SCALE GENOMIC DNA]</scope>
    <source>
        <tissue evidence="1">Leaves</tissue>
    </source>
</reference>
<gene>
    <name evidence="1" type="ORF">PIB30_053833</name>
</gene>
<name>A0ABU6TJU0_9FABA</name>
<dbReference type="Proteomes" id="UP001341840">
    <property type="component" value="Unassembled WGS sequence"/>
</dbReference>
<dbReference type="EMBL" id="JASCZI010091025">
    <property type="protein sequence ID" value="MED6148511.1"/>
    <property type="molecule type" value="Genomic_DNA"/>
</dbReference>
<evidence type="ECO:0000313" key="2">
    <source>
        <dbReference type="Proteomes" id="UP001341840"/>
    </source>
</evidence>
<comment type="caution">
    <text evidence="1">The sequence shown here is derived from an EMBL/GenBank/DDBJ whole genome shotgun (WGS) entry which is preliminary data.</text>
</comment>
<sequence length="124" mass="14611">MEQEVKVSTSVKFTWTINNFSKLSSDKELYFEELYFEAFFTAKDACKELQDLWDEVEIMFDDDLGWLEPHVKSALTCFEKSAKVEKLMADLEENLKTLQARPTAMNADLEQQRKNWQRLKSKIS</sequence>
<proteinExistence type="predicted"/>
<organism evidence="1 2">
    <name type="scientific">Stylosanthes scabra</name>
    <dbReference type="NCBI Taxonomy" id="79078"/>
    <lineage>
        <taxon>Eukaryota</taxon>
        <taxon>Viridiplantae</taxon>
        <taxon>Streptophyta</taxon>
        <taxon>Embryophyta</taxon>
        <taxon>Tracheophyta</taxon>
        <taxon>Spermatophyta</taxon>
        <taxon>Magnoliopsida</taxon>
        <taxon>eudicotyledons</taxon>
        <taxon>Gunneridae</taxon>
        <taxon>Pentapetalae</taxon>
        <taxon>rosids</taxon>
        <taxon>fabids</taxon>
        <taxon>Fabales</taxon>
        <taxon>Fabaceae</taxon>
        <taxon>Papilionoideae</taxon>
        <taxon>50 kb inversion clade</taxon>
        <taxon>dalbergioids sensu lato</taxon>
        <taxon>Dalbergieae</taxon>
        <taxon>Pterocarpus clade</taxon>
        <taxon>Stylosanthes</taxon>
    </lineage>
</organism>
<evidence type="ECO:0000313" key="1">
    <source>
        <dbReference type="EMBL" id="MED6148511.1"/>
    </source>
</evidence>
<protein>
    <submittedName>
        <fullName evidence="1">Uncharacterized protein</fullName>
    </submittedName>
</protein>
<accession>A0ABU6TJU0</accession>
<keyword evidence="2" id="KW-1185">Reference proteome</keyword>